<protein>
    <recommendedName>
        <fullName evidence="5">Coupling factor for flagellin transcription and translation</fullName>
    </recommendedName>
</protein>
<dbReference type="Proteomes" id="UP000624041">
    <property type="component" value="Unassembled WGS sequence"/>
</dbReference>
<dbReference type="Pfam" id="PF19610">
    <property type="entry name" value="DUF6115"/>
    <property type="match status" value="1"/>
</dbReference>
<name>A0A917XS53_9BACI</name>
<evidence type="ECO:0008006" key="5">
    <source>
        <dbReference type="Google" id="ProtNLM"/>
    </source>
</evidence>
<keyword evidence="2" id="KW-0812">Transmembrane</keyword>
<gene>
    <name evidence="3" type="ORF">GCM10007971_02880</name>
</gene>
<evidence type="ECO:0000256" key="2">
    <source>
        <dbReference type="SAM" id="Phobius"/>
    </source>
</evidence>
<organism evidence="3 4">
    <name type="scientific">Oceanobacillus indicireducens</name>
    <dbReference type="NCBI Taxonomy" id="1004261"/>
    <lineage>
        <taxon>Bacteria</taxon>
        <taxon>Bacillati</taxon>
        <taxon>Bacillota</taxon>
        <taxon>Bacilli</taxon>
        <taxon>Bacillales</taxon>
        <taxon>Bacillaceae</taxon>
        <taxon>Oceanobacillus</taxon>
    </lineage>
</organism>
<accession>A0A917XS53</accession>
<proteinExistence type="predicted"/>
<evidence type="ECO:0000313" key="4">
    <source>
        <dbReference type="Proteomes" id="UP000624041"/>
    </source>
</evidence>
<dbReference type="RefSeq" id="WP_188855741.1">
    <property type="nucleotide sequence ID" value="NZ_BMOS01000001.1"/>
</dbReference>
<evidence type="ECO:0000256" key="1">
    <source>
        <dbReference type="SAM" id="MobiDB-lite"/>
    </source>
</evidence>
<reference evidence="3" key="2">
    <citation type="submission" date="2020-09" db="EMBL/GenBank/DDBJ databases">
        <authorList>
            <person name="Sun Q."/>
            <person name="Ohkuma M."/>
        </authorList>
    </citation>
    <scope>NUCLEOTIDE SEQUENCE</scope>
    <source>
        <strain evidence="3">JCM 17251</strain>
    </source>
</reference>
<feature type="region of interest" description="Disordered" evidence="1">
    <location>
        <begin position="61"/>
        <end position="96"/>
    </location>
</feature>
<sequence length="152" mass="16942">MVSFLLIISFLLHFITLVAIFQLLKKGQQLENTANSAELTAALERSLEEIKAENDRLQALMTNHKASSVEQKNQKEESQQPAEQVPAHQPESKEADADVDRLLGDAPGYELEASLESRVMQLHAKGLTIEEIAKALDCGKTEAELIIRLYDE</sequence>
<keyword evidence="4" id="KW-1185">Reference proteome</keyword>
<reference evidence="3" key="1">
    <citation type="journal article" date="2014" name="Int. J. Syst. Evol. Microbiol.">
        <title>Complete genome sequence of Corynebacterium casei LMG S-19264T (=DSM 44701T), isolated from a smear-ripened cheese.</title>
        <authorList>
            <consortium name="US DOE Joint Genome Institute (JGI-PGF)"/>
            <person name="Walter F."/>
            <person name="Albersmeier A."/>
            <person name="Kalinowski J."/>
            <person name="Ruckert C."/>
        </authorList>
    </citation>
    <scope>NUCLEOTIDE SEQUENCE</scope>
    <source>
        <strain evidence="3">JCM 17251</strain>
    </source>
</reference>
<keyword evidence="2" id="KW-0472">Membrane</keyword>
<feature type="transmembrane region" description="Helical" evidence="2">
    <location>
        <begin position="6"/>
        <end position="24"/>
    </location>
</feature>
<evidence type="ECO:0000313" key="3">
    <source>
        <dbReference type="EMBL" id="GGN49858.1"/>
    </source>
</evidence>
<dbReference type="InterPro" id="IPR046118">
    <property type="entry name" value="DUF6115"/>
</dbReference>
<feature type="compositionally biased region" description="Polar residues" evidence="1">
    <location>
        <begin position="61"/>
        <end position="71"/>
    </location>
</feature>
<dbReference type="AlphaFoldDB" id="A0A917XS53"/>
<comment type="caution">
    <text evidence="3">The sequence shown here is derived from an EMBL/GenBank/DDBJ whole genome shotgun (WGS) entry which is preliminary data.</text>
</comment>
<dbReference type="EMBL" id="BMOS01000001">
    <property type="protein sequence ID" value="GGN49858.1"/>
    <property type="molecule type" value="Genomic_DNA"/>
</dbReference>
<keyword evidence="2" id="KW-1133">Transmembrane helix</keyword>